<evidence type="ECO:0000313" key="2">
    <source>
        <dbReference type="EMBL" id="GMT01545.1"/>
    </source>
</evidence>
<accession>A0AAV5U5H3</accession>
<dbReference type="Proteomes" id="UP001432027">
    <property type="component" value="Unassembled WGS sequence"/>
</dbReference>
<proteinExistence type="predicted"/>
<gene>
    <name evidence="2" type="ORF">PENTCL1PPCAC_23719</name>
</gene>
<protein>
    <recommendedName>
        <fullName evidence="1">Apple domain-containing protein</fullName>
    </recommendedName>
</protein>
<feature type="non-terminal residue" evidence="2">
    <location>
        <position position="95"/>
    </location>
</feature>
<reference evidence="2" key="1">
    <citation type="submission" date="2023-10" db="EMBL/GenBank/DDBJ databases">
        <title>Genome assembly of Pristionchus species.</title>
        <authorList>
            <person name="Yoshida K."/>
            <person name="Sommer R.J."/>
        </authorList>
    </citation>
    <scope>NUCLEOTIDE SEQUENCE</scope>
    <source>
        <strain evidence="2">RS0144</strain>
    </source>
</reference>
<feature type="domain" description="Apple" evidence="1">
    <location>
        <begin position="3"/>
        <end position="90"/>
    </location>
</feature>
<dbReference type="Gene3D" id="3.50.4.10">
    <property type="entry name" value="Hepatocyte Growth Factor"/>
    <property type="match status" value="1"/>
</dbReference>
<dbReference type="SMART" id="SM00473">
    <property type="entry name" value="PAN_AP"/>
    <property type="match status" value="1"/>
</dbReference>
<dbReference type="Pfam" id="PF00024">
    <property type="entry name" value="PAN_1"/>
    <property type="match status" value="1"/>
</dbReference>
<keyword evidence="3" id="KW-1185">Reference proteome</keyword>
<evidence type="ECO:0000313" key="3">
    <source>
        <dbReference type="Proteomes" id="UP001432027"/>
    </source>
</evidence>
<evidence type="ECO:0000259" key="1">
    <source>
        <dbReference type="SMART" id="SM00473"/>
    </source>
</evidence>
<name>A0AAV5U5H3_9BILA</name>
<feature type="non-terminal residue" evidence="2">
    <location>
        <position position="1"/>
    </location>
</feature>
<comment type="caution">
    <text evidence="2">The sequence shown here is derived from an EMBL/GenBank/DDBJ whole genome shotgun (WGS) entry which is preliminary data.</text>
</comment>
<sequence length="95" mass="11112">PCTVSFSFDSVPQMMLYGRTAFPDASNVSECQDRCVNPSIDLRNRNFVCKSINYDFTEKNYRNYSNARNSRPDLFKKVGKGKRVDYFDMVREEQC</sequence>
<dbReference type="EMBL" id="BTSX01000005">
    <property type="protein sequence ID" value="GMT01545.1"/>
    <property type="molecule type" value="Genomic_DNA"/>
</dbReference>
<dbReference type="InterPro" id="IPR003609">
    <property type="entry name" value="Pan_app"/>
</dbReference>
<dbReference type="AlphaFoldDB" id="A0AAV5U5H3"/>
<organism evidence="2 3">
    <name type="scientific">Pristionchus entomophagus</name>
    <dbReference type="NCBI Taxonomy" id="358040"/>
    <lineage>
        <taxon>Eukaryota</taxon>
        <taxon>Metazoa</taxon>
        <taxon>Ecdysozoa</taxon>
        <taxon>Nematoda</taxon>
        <taxon>Chromadorea</taxon>
        <taxon>Rhabditida</taxon>
        <taxon>Rhabditina</taxon>
        <taxon>Diplogasteromorpha</taxon>
        <taxon>Diplogasteroidea</taxon>
        <taxon>Neodiplogasteridae</taxon>
        <taxon>Pristionchus</taxon>
    </lineage>
</organism>
<dbReference type="SUPFAM" id="SSF57414">
    <property type="entry name" value="Hairpin loop containing domain-like"/>
    <property type="match status" value="1"/>
</dbReference>